<dbReference type="PANTHER" id="PTHR13707:SF57">
    <property type="entry name" value="SUCCINYL-COA:3-KETOACID COENZYME A TRANSFERASE SUBUNIT B-RELATED"/>
    <property type="match status" value="1"/>
</dbReference>
<protein>
    <submittedName>
        <fullName evidence="3">Succinyl-CoA--3-ketoacid-CoA transferase</fullName>
    </submittedName>
</protein>
<dbReference type="Proteomes" id="UP000186905">
    <property type="component" value="Unassembled WGS sequence"/>
</dbReference>
<dbReference type="NCBIfam" id="TIGR02428">
    <property type="entry name" value="pcaJ_scoB_fam"/>
    <property type="match status" value="1"/>
</dbReference>
<dbReference type="GO" id="GO:0008410">
    <property type="term" value="F:CoA-transferase activity"/>
    <property type="evidence" value="ECO:0007669"/>
    <property type="project" value="InterPro"/>
</dbReference>
<dbReference type="EMBL" id="MJIL01000092">
    <property type="protein sequence ID" value="OLQ72134.1"/>
    <property type="molecule type" value="Genomic_DNA"/>
</dbReference>
<dbReference type="InterPro" id="IPR004165">
    <property type="entry name" value="CoA_trans_fam_I"/>
</dbReference>
<dbReference type="AlphaFoldDB" id="A0A1Q9GCN0"/>
<evidence type="ECO:0000256" key="1">
    <source>
        <dbReference type="ARBA" id="ARBA00007047"/>
    </source>
</evidence>
<dbReference type="SUPFAM" id="SSF100950">
    <property type="entry name" value="NagB/RpiA/CoA transferase-like"/>
    <property type="match status" value="1"/>
</dbReference>
<accession>A0A1Q9GCN0</accession>
<sequence length="227" mass="24260">MAKQRDKHQIRRMIAWRVAQELHDGDVVNLGIGLPSLVANEVTSDIEILLQAENGLIGIGEMPDEHNIDPDLVNAGGQPITATTGACYFNSADSFTIIRGGHVDVTVLGALQVDQQGNLANWIIPGKMVPGMGGAMDLVVGAQKVIVAMEHTVKGNPKLLKQCSLPLTATNQVDLIITELGVIKLTDRGMELVEIAPETTINEIQATTEAPLFISPSLTTMALPEDL</sequence>
<dbReference type="SMART" id="SM00882">
    <property type="entry name" value="CoA_trans"/>
    <property type="match status" value="1"/>
</dbReference>
<evidence type="ECO:0000313" key="3">
    <source>
        <dbReference type="EMBL" id="OLQ72134.1"/>
    </source>
</evidence>
<proteinExistence type="inferred from homology"/>
<dbReference type="Gene3D" id="3.40.1080.10">
    <property type="entry name" value="Glutaconate Coenzyme A-transferase"/>
    <property type="match status" value="1"/>
</dbReference>
<comment type="similarity">
    <text evidence="1">Belongs to the 3-oxoacid CoA-transferase subunit B family.</text>
</comment>
<name>A0A1Q9GCN0_9GAMM</name>
<dbReference type="OrthoDB" id="9778604at2"/>
<dbReference type="InterPro" id="IPR037171">
    <property type="entry name" value="NagB/RpiA_transferase-like"/>
</dbReference>
<comment type="caution">
    <text evidence="3">The sequence shown here is derived from an EMBL/GenBank/DDBJ whole genome shotgun (WGS) entry which is preliminary data.</text>
</comment>
<dbReference type="Pfam" id="PF01144">
    <property type="entry name" value="CoA_trans"/>
    <property type="match status" value="1"/>
</dbReference>
<evidence type="ECO:0000313" key="4">
    <source>
        <dbReference type="Proteomes" id="UP000186905"/>
    </source>
</evidence>
<gene>
    <name evidence="3" type="ORF">BIT28_24195</name>
</gene>
<organism evidence="3 4">
    <name type="scientific">Photobacterium proteolyticum</name>
    <dbReference type="NCBI Taxonomy" id="1903952"/>
    <lineage>
        <taxon>Bacteria</taxon>
        <taxon>Pseudomonadati</taxon>
        <taxon>Pseudomonadota</taxon>
        <taxon>Gammaproteobacteria</taxon>
        <taxon>Vibrionales</taxon>
        <taxon>Vibrionaceae</taxon>
        <taxon>Photobacterium</taxon>
    </lineage>
</organism>
<dbReference type="STRING" id="1903952.BIT28_24195"/>
<dbReference type="PANTHER" id="PTHR13707">
    <property type="entry name" value="KETOACID-COENZYME A TRANSFERASE"/>
    <property type="match status" value="1"/>
</dbReference>
<keyword evidence="4" id="KW-1185">Reference proteome</keyword>
<dbReference type="InterPro" id="IPR012791">
    <property type="entry name" value="3-oxoacid_CoA-transf_B"/>
</dbReference>
<reference evidence="3 4" key="1">
    <citation type="submission" date="2016-09" db="EMBL/GenBank/DDBJ databases">
        <title>Photobacterium proteolyticum sp. nov. a protease producing bacterium isolated from ocean sediments of Laizhou Bay.</title>
        <authorList>
            <person name="Li Y."/>
        </authorList>
    </citation>
    <scope>NUCLEOTIDE SEQUENCE [LARGE SCALE GENOMIC DNA]</scope>
    <source>
        <strain evidence="3 4">13-12</strain>
    </source>
</reference>
<keyword evidence="2 3" id="KW-0808">Transferase</keyword>
<dbReference type="RefSeq" id="WP_075767109.1">
    <property type="nucleotide sequence ID" value="NZ_MJIL01000092.1"/>
</dbReference>
<evidence type="ECO:0000256" key="2">
    <source>
        <dbReference type="ARBA" id="ARBA00022679"/>
    </source>
</evidence>